<keyword evidence="3" id="KW-1185">Reference proteome</keyword>
<sequence length="194" mass="22639">MSEQNVEREMEEDKSAEEELHPHSPKEKNHEEESSTPEKEDYRESNELYNYSPKEVTPSSISNIACLKRKEDMKRFEETNDCFILDFDPFESLEVSKLYLNDNDVDADISVVAEKGSVPCRDYPHSRHLCINFPFSTTPHESFCEMCFCYICDLAAPCKYWTQPLDPHCNADSSDYWNEQRKMQKIIGIAEEAQ</sequence>
<dbReference type="InterPro" id="IPR053234">
    <property type="entry name" value="RPM1_Interactor"/>
</dbReference>
<dbReference type="PANTHER" id="PTHR33443">
    <property type="entry name" value="ZGC:112980"/>
    <property type="match status" value="1"/>
</dbReference>
<evidence type="ECO:0000313" key="2">
    <source>
        <dbReference type="EMBL" id="CAL0305376.1"/>
    </source>
</evidence>
<evidence type="ECO:0000256" key="1">
    <source>
        <dbReference type="SAM" id="MobiDB-lite"/>
    </source>
</evidence>
<accession>A0AAV1W7V4</accession>
<dbReference type="PANTHER" id="PTHR33443:SF30">
    <property type="entry name" value="SARCOSINE DEHYDROGENASE-2C PROTEIN"/>
    <property type="match status" value="1"/>
</dbReference>
<dbReference type="EMBL" id="CAXHTB010000004">
    <property type="protein sequence ID" value="CAL0305376.1"/>
    <property type="molecule type" value="Genomic_DNA"/>
</dbReference>
<evidence type="ECO:0000313" key="3">
    <source>
        <dbReference type="Proteomes" id="UP001497480"/>
    </source>
</evidence>
<proteinExistence type="predicted"/>
<feature type="compositionally biased region" description="Basic and acidic residues" evidence="1">
    <location>
        <begin position="1"/>
        <end position="46"/>
    </location>
</feature>
<dbReference type="Proteomes" id="UP001497480">
    <property type="component" value="Unassembled WGS sequence"/>
</dbReference>
<organism evidence="2 3">
    <name type="scientific">Lupinus luteus</name>
    <name type="common">European yellow lupine</name>
    <dbReference type="NCBI Taxonomy" id="3873"/>
    <lineage>
        <taxon>Eukaryota</taxon>
        <taxon>Viridiplantae</taxon>
        <taxon>Streptophyta</taxon>
        <taxon>Embryophyta</taxon>
        <taxon>Tracheophyta</taxon>
        <taxon>Spermatophyta</taxon>
        <taxon>Magnoliopsida</taxon>
        <taxon>eudicotyledons</taxon>
        <taxon>Gunneridae</taxon>
        <taxon>Pentapetalae</taxon>
        <taxon>rosids</taxon>
        <taxon>fabids</taxon>
        <taxon>Fabales</taxon>
        <taxon>Fabaceae</taxon>
        <taxon>Papilionoideae</taxon>
        <taxon>50 kb inversion clade</taxon>
        <taxon>genistoids sensu lato</taxon>
        <taxon>core genistoids</taxon>
        <taxon>Genisteae</taxon>
        <taxon>Lupinus</taxon>
    </lineage>
</organism>
<dbReference type="AlphaFoldDB" id="A0AAV1W7V4"/>
<gene>
    <name evidence="2" type="ORF">LLUT_LOCUS6436</name>
</gene>
<name>A0AAV1W7V4_LUPLU</name>
<reference evidence="2 3" key="1">
    <citation type="submission" date="2024-03" db="EMBL/GenBank/DDBJ databases">
        <authorList>
            <person name="Martinez-Hernandez J."/>
        </authorList>
    </citation>
    <scope>NUCLEOTIDE SEQUENCE [LARGE SCALE GENOMIC DNA]</scope>
</reference>
<feature type="region of interest" description="Disordered" evidence="1">
    <location>
        <begin position="1"/>
        <end position="57"/>
    </location>
</feature>
<protein>
    <submittedName>
        <fullName evidence="2">Uncharacterized protein</fullName>
    </submittedName>
</protein>
<comment type="caution">
    <text evidence="2">The sequence shown here is derived from an EMBL/GenBank/DDBJ whole genome shotgun (WGS) entry which is preliminary data.</text>
</comment>